<dbReference type="Gene3D" id="2.60.40.10">
    <property type="entry name" value="Immunoglobulins"/>
    <property type="match status" value="1"/>
</dbReference>
<reference evidence="2" key="2">
    <citation type="submission" date="2023-05" db="EMBL/GenBank/DDBJ databases">
        <authorList>
            <person name="Fouks B."/>
        </authorList>
    </citation>
    <scope>NUCLEOTIDE SEQUENCE</scope>
    <source>
        <strain evidence="2">Stay&amp;Tobe</strain>
        <tissue evidence="2">Testes</tissue>
    </source>
</reference>
<feature type="non-terminal residue" evidence="2">
    <location>
        <position position="1"/>
    </location>
</feature>
<proteinExistence type="predicted"/>
<evidence type="ECO:0000259" key="1">
    <source>
        <dbReference type="PROSITE" id="PS50835"/>
    </source>
</evidence>
<feature type="domain" description="Ig-like" evidence="1">
    <location>
        <begin position="16"/>
        <end position="115"/>
    </location>
</feature>
<dbReference type="InterPro" id="IPR007110">
    <property type="entry name" value="Ig-like_dom"/>
</dbReference>
<dbReference type="PROSITE" id="PS50835">
    <property type="entry name" value="IG_LIKE"/>
    <property type="match status" value="1"/>
</dbReference>
<evidence type="ECO:0000313" key="2">
    <source>
        <dbReference type="EMBL" id="KAJ9600059.1"/>
    </source>
</evidence>
<dbReference type="GO" id="GO:0032589">
    <property type="term" value="C:neuron projection membrane"/>
    <property type="evidence" value="ECO:0007669"/>
    <property type="project" value="TreeGrafter"/>
</dbReference>
<sequence length="159" mass="17338">TDMQDEPSMVTPYDGPMAAAIIEGPKEQYVSRASTVTFTCVIMSPYTHANKAPRVVDWFHSDRLVTIQAERGGISIETVKTDLHTKSKLTVAGVTYKDAGNYTCKPTDTKPASVQLIVVEGEHTEAMQRDGDPSNATRSSLPLGYQLILLAVLNVFHLA</sequence>
<dbReference type="Pfam" id="PF13927">
    <property type="entry name" value="Ig_3"/>
    <property type="match status" value="1"/>
</dbReference>
<dbReference type="InterPro" id="IPR003599">
    <property type="entry name" value="Ig_sub"/>
</dbReference>
<organism evidence="2 3">
    <name type="scientific">Diploptera punctata</name>
    <name type="common">Pacific beetle cockroach</name>
    <dbReference type="NCBI Taxonomy" id="6984"/>
    <lineage>
        <taxon>Eukaryota</taxon>
        <taxon>Metazoa</taxon>
        <taxon>Ecdysozoa</taxon>
        <taxon>Arthropoda</taxon>
        <taxon>Hexapoda</taxon>
        <taxon>Insecta</taxon>
        <taxon>Pterygota</taxon>
        <taxon>Neoptera</taxon>
        <taxon>Polyneoptera</taxon>
        <taxon>Dictyoptera</taxon>
        <taxon>Blattodea</taxon>
        <taxon>Blaberoidea</taxon>
        <taxon>Blaberidae</taxon>
        <taxon>Diplopterinae</taxon>
        <taxon>Diploptera</taxon>
    </lineage>
</organism>
<gene>
    <name evidence="2" type="ORF">L9F63_009650</name>
</gene>
<dbReference type="Proteomes" id="UP001233999">
    <property type="component" value="Unassembled WGS sequence"/>
</dbReference>
<evidence type="ECO:0000313" key="3">
    <source>
        <dbReference type="Proteomes" id="UP001233999"/>
    </source>
</evidence>
<dbReference type="SMART" id="SM00409">
    <property type="entry name" value="IG"/>
    <property type="match status" value="1"/>
</dbReference>
<dbReference type="PANTHER" id="PTHR23279">
    <property type="entry name" value="DEFECTIVE PROBOSCIS EXTENSION RESPONSE DPR -RELATED"/>
    <property type="match status" value="1"/>
</dbReference>
<feature type="non-terminal residue" evidence="2">
    <location>
        <position position="159"/>
    </location>
</feature>
<keyword evidence="3" id="KW-1185">Reference proteome</keyword>
<dbReference type="SUPFAM" id="SSF48726">
    <property type="entry name" value="Immunoglobulin"/>
    <property type="match status" value="1"/>
</dbReference>
<protein>
    <recommendedName>
        <fullName evidence="1">Ig-like domain-containing protein</fullName>
    </recommendedName>
</protein>
<name>A0AAD8ES45_DIPPU</name>
<dbReference type="InterPro" id="IPR037448">
    <property type="entry name" value="Zig-8"/>
</dbReference>
<reference evidence="2" key="1">
    <citation type="journal article" date="2023" name="IScience">
        <title>Live-bearing cockroach genome reveals convergent evolutionary mechanisms linked to viviparity in insects and beyond.</title>
        <authorList>
            <person name="Fouks B."/>
            <person name="Harrison M.C."/>
            <person name="Mikhailova A.A."/>
            <person name="Marchal E."/>
            <person name="English S."/>
            <person name="Carruthers M."/>
            <person name="Jennings E.C."/>
            <person name="Chiamaka E.L."/>
            <person name="Frigard R.A."/>
            <person name="Pippel M."/>
            <person name="Attardo G.M."/>
            <person name="Benoit J.B."/>
            <person name="Bornberg-Bauer E."/>
            <person name="Tobe S.S."/>
        </authorList>
    </citation>
    <scope>NUCLEOTIDE SEQUENCE</scope>
    <source>
        <strain evidence="2">Stay&amp;Tobe</strain>
    </source>
</reference>
<dbReference type="PANTHER" id="PTHR23279:SF6">
    <property type="entry name" value="DEFECTIVE PROBOSCIS EXTENSION RESPONSE 7, ISOFORM F"/>
    <property type="match status" value="1"/>
</dbReference>
<comment type="caution">
    <text evidence="2">The sequence shown here is derived from an EMBL/GenBank/DDBJ whole genome shotgun (WGS) entry which is preliminary data.</text>
</comment>
<dbReference type="AlphaFoldDB" id="A0AAD8ES45"/>
<accession>A0AAD8ES45</accession>
<dbReference type="EMBL" id="JASPKZ010000454">
    <property type="protein sequence ID" value="KAJ9600059.1"/>
    <property type="molecule type" value="Genomic_DNA"/>
</dbReference>
<dbReference type="InterPro" id="IPR013783">
    <property type="entry name" value="Ig-like_fold"/>
</dbReference>
<dbReference type="InterPro" id="IPR036179">
    <property type="entry name" value="Ig-like_dom_sf"/>
</dbReference>
<dbReference type="GO" id="GO:0050808">
    <property type="term" value="P:synapse organization"/>
    <property type="evidence" value="ECO:0007669"/>
    <property type="project" value="TreeGrafter"/>
</dbReference>